<name>A0A2I1K4U2_9LACT</name>
<evidence type="ECO:0000256" key="4">
    <source>
        <dbReference type="ARBA" id="ARBA00022691"/>
    </source>
</evidence>
<dbReference type="AlphaFoldDB" id="A0A2I1K4U2"/>
<comment type="similarity">
    <text evidence="1">Belongs to the N(4)/N(6)-methyltransferase family.</text>
</comment>
<evidence type="ECO:0000259" key="6">
    <source>
        <dbReference type="Pfam" id="PF01555"/>
    </source>
</evidence>
<dbReference type="GO" id="GO:0004519">
    <property type="term" value="F:endonuclease activity"/>
    <property type="evidence" value="ECO:0007669"/>
    <property type="project" value="UniProtKB-KW"/>
</dbReference>
<dbReference type="PROSITE" id="PS00092">
    <property type="entry name" value="N6_MTASE"/>
    <property type="match status" value="1"/>
</dbReference>
<keyword evidence="8" id="KW-0540">Nuclease</keyword>
<dbReference type="GO" id="GO:0003677">
    <property type="term" value="F:DNA binding"/>
    <property type="evidence" value="ECO:0007669"/>
    <property type="project" value="InterPro"/>
</dbReference>
<dbReference type="SUPFAM" id="SSF53335">
    <property type="entry name" value="S-adenosyl-L-methionine-dependent methyltransferases"/>
    <property type="match status" value="1"/>
</dbReference>
<keyword evidence="3" id="KW-0808">Transferase</keyword>
<dbReference type="GO" id="GO:0009307">
    <property type="term" value="P:DNA restriction-modification system"/>
    <property type="evidence" value="ECO:0007669"/>
    <property type="project" value="UniProtKB-KW"/>
</dbReference>
<dbReference type="PIRSF" id="PIRSF015855">
    <property type="entry name" value="TypeIII_Mtase_mKpnI"/>
    <property type="match status" value="1"/>
</dbReference>
<keyword evidence="8" id="KW-0255">Endonuclease</keyword>
<dbReference type="Gene3D" id="3.40.50.150">
    <property type="entry name" value="Vaccinia Virus protein VP39"/>
    <property type="match status" value="1"/>
</dbReference>
<evidence type="ECO:0000313" key="9">
    <source>
        <dbReference type="Proteomes" id="UP000234384"/>
    </source>
</evidence>
<evidence type="ECO:0000256" key="3">
    <source>
        <dbReference type="ARBA" id="ARBA00022679"/>
    </source>
</evidence>
<dbReference type="InterPro" id="IPR029063">
    <property type="entry name" value="SAM-dependent_MTases_sf"/>
</dbReference>
<evidence type="ECO:0000256" key="2">
    <source>
        <dbReference type="ARBA" id="ARBA00022603"/>
    </source>
</evidence>
<dbReference type="Pfam" id="PF12564">
    <property type="entry name" value="TypeIII_RM_meth"/>
    <property type="match status" value="1"/>
</dbReference>
<dbReference type="RefSeq" id="WP_101953806.1">
    <property type="nucleotide sequence ID" value="NZ_PKHE01000002.1"/>
</dbReference>
<sequence>MDTKIMKALYSVLSQFEEKYFISGDLNKSKVIEDIDKYDENLVLALLNDPLVRKHYSKNLGEYTIIETNKLIETFEMDDFWMDSHTKYTKKIGLTSRGRFIDESTEVVLDFPYKDTVLKAGMTKEDVEKDDLKPDEPFYNEVIASEEIDVMLDKKILVNAKRYSNDGVEAASDFDGEEDNLILKGNNLLVLHALREKFAGKVQLIYIDPPYNTDSGSFQYNDKFSHSTWLTFMKNRLEVAKELLKPNGVLFVQCDDNEQAYLKVLLDDIFGRGSFVATIHCQMSTTQGMKVRSAQLGNVVKNGEYIHVFTPDGHKNIAIHPLYDIREDYDEHYSLYLKDDENIVPLRELYDYRYPKDLNNEKPISLKEAFQKSAEFAEIVRSHLAEIVRSHLAEIVRSDKVTGEDISDELQEGKYKKVIRGDKEYLLTINSKGRMQQLLRLSDSWGKTDSYKSPEGLRKIRGDWWEDYYLDMGNVNKEGNVVFSNGKKPERLLKDIISMTTNPGDLVLDFHLGTGTTAAVAHKLSRKYIGIEQMDYIKTLSVPRLQKVIEGEQGGISKDVDWQGGGSFVYAELMEKSQGYIDQIYKADDSEELFKIYHLMLENVDLNFKVDLQALEEILEEESSLDERKKLLLKVIDKNQLYYNYSEIDDVNVRDLISDTDYAFNQSFYKEDDVIG</sequence>
<dbReference type="InterPro" id="IPR002052">
    <property type="entry name" value="DNA_methylase_N6_adenine_CS"/>
</dbReference>
<keyword evidence="2" id="KW-0489">Methyltransferase</keyword>
<accession>A0A2I1K4U2</accession>
<dbReference type="InterPro" id="IPR002941">
    <property type="entry name" value="DNA_methylase_N4/N6"/>
</dbReference>
<dbReference type="Proteomes" id="UP000234384">
    <property type="component" value="Unassembled WGS sequence"/>
</dbReference>
<evidence type="ECO:0000259" key="7">
    <source>
        <dbReference type="Pfam" id="PF12564"/>
    </source>
</evidence>
<keyword evidence="4" id="KW-0949">S-adenosyl-L-methionine</keyword>
<keyword evidence="8" id="KW-0378">Hydrolase</keyword>
<dbReference type="InterPro" id="IPR022221">
    <property type="entry name" value="TypeIII_RM_meth"/>
</dbReference>
<gene>
    <name evidence="8" type="ORF">CYJ57_01595</name>
</gene>
<evidence type="ECO:0000256" key="5">
    <source>
        <dbReference type="ARBA" id="ARBA00022747"/>
    </source>
</evidence>
<dbReference type="InterPro" id="IPR001091">
    <property type="entry name" value="RM_Methyltransferase"/>
</dbReference>
<keyword evidence="5" id="KW-0680">Restriction system</keyword>
<evidence type="ECO:0000313" key="8">
    <source>
        <dbReference type="EMBL" id="PKY90582.1"/>
    </source>
</evidence>
<dbReference type="GO" id="GO:0008170">
    <property type="term" value="F:N-methyltransferase activity"/>
    <property type="evidence" value="ECO:0007669"/>
    <property type="project" value="InterPro"/>
</dbReference>
<dbReference type="Pfam" id="PF01555">
    <property type="entry name" value="N6_N4_Mtase"/>
    <property type="match status" value="1"/>
</dbReference>
<organism evidence="8 9">
    <name type="scientific">Falseniella ignava</name>
    <dbReference type="NCBI Taxonomy" id="137730"/>
    <lineage>
        <taxon>Bacteria</taxon>
        <taxon>Bacillati</taxon>
        <taxon>Bacillota</taxon>
        <taxon>Bacilli</taxon>
        <taxon>Lactobacillales</taxon>
        <taxon>Aerococcaceae</taxon>
        <taxon>Falseniella</taxon>
    </lineage>
</organism>
<dbReference type="InterPro" id="IPR002295">
    <property type="entry name" value="N4/N6-MTase_EcoPI_Mod-like"/>
</dbReference>
<protein>
    <submittedName>
        <fullName evidence="8">Type III restriction endonuclease subunit M</fullName>
    </submittedName>
</protein>
<feature type="domain" description="DNA methylase N-4/N-6" evidence="6">
    <location>
        <begin position="202"/>
        <end position="539"/>
    </location>
</feature>
<dbReference type="OrthoDB" id="9800801at2"/>
<dbReference type="GO" id="GO:0032259">
    <property type="term" value="P:methylation"/>
    <property type="evidence" value="ECO:0007669"/>
    <property type="project" value="UniProtKB-KW"/>
</dbReference>
<comment type="caution">
    <text evidence="8">The sequence shown here is derived from an EMBL/GenBank/DDBJ whole genome shotgun (WGS) entry which is preliminary data.</text>
</comment>
<feature type="domain" description="Type III restriction/modification enzyme methylation subunit" evidence="7">
    <location>
        <begin position="39"/>
        <end position="94"/>
    </location>
</feature>
<dbReference type="PRINTS" id="PR00508">
    <property type="entry name" value="S21N4MTFRASE"/>
</dbReference>
<proteinExistence type="inferred from homology"/>
<dbReference type="EMBL" id="PKHE01000002">
    <property type="protein sequence ID" value="PKY90582.1"/>
    <property type="molecule type" value="Genomic_DNA"/>
</dbReference>
<evidence type="ECO:0000256" key="1">
    <source>
        <dbReference type="ARBA" id="ARBA00006594"/>
    </source>
</evidence>
<reference evidence="8 9" key="1">
    <citation type="submission" date="2017-12" db="EMBL/GenBank/DDBJ databases">
        <title>Phylogenetic diversity of female urinary microbiome.</title>
        <authorList>
            <person name="Thomas-White K."/>
            <person name="Wolfe A.J."/>
        </authorList>
    </citation>
    <scope>NUCLEOTIDE SEQUENCE [LARGE SCALE GENOMIC DNA]</scope>
    <source>
        <strain evidence="8 9">UMB0898</strain>
    </source>
</reference>